<dbReference type="InterPro" id="IPR016053">
    <property type="entry name" value="Haem_Oase-like"/>
</dbReference>
<dbReference type="RefSeq" id="WP_135965609.1">
    <property type="nucleotide sequence ID" value="NZ_SRXT01000009.1"/>
</dbReference>
<comment type="caution">
    <text evidence="1">The sequence shown here is derived from an EMBL/GenBank/DDBJ whole genome shotgun (WGS) entry which is preliminary data.</text>
</comment>
<dbReference type="CDD" id="cd19166">
    <property type="entry name" value="HemeO-bac"/>
    <property type="match status" value="1"/>
</dbReference>
<dbReference type="GO" id="GO:0006788">
    <property type="term" value="P:heme oxidation"/>
    <property type="evidence" value="ECO:0007669"/>
    <property type="project" value="InterPro"/>
</dbReference>
<proteinExistence type="predicted"/>
<accession>A0A4S1X4A4</accession>
<dbReference type="EMBL" id="SRXT01000009">
    <property type="protein sequence ID" value="TGX49116.1"/>
    <property type="molecule type" value="Genomic_DNA"/>
</dbReference>
<gene>
    <name evidence="1" type="ORF">E5A73_19935</name>
</gene>
<dbReference type="Pfam" id="PF01126">
    <property type="entry name" value="Heme_oxygenase"/>
    <property type="match status" value="1"/>
</dbReference>
<dbReference type="AlphaFoldDB" id="A0A4S1X4A4"/>
<dbReference type="GO" id="GO:0004392">
    <property type="term" value="F:heme oxygenase (decyclizing) activity"/>
    <property type="evidence" value="ECO:0007669"/>
    <property type="project" value="InterPro"/>
</dbReference>
<keyword evidence="2" id="KW-1185">Reference proteome</keyword>
<name>A0A4S1X4A4_9SPHN</name>
<reference evidence="1 2" key="1">
    <citation type="submission" date="2019-04" db="EMBL/GenBank/DDBJ databases">
        <title>Sphingomonas psychrotolerans sp. nov., isolated from soil in the Tianshan Mountains, Xinjiang, China.</title>
        <authorList>
            <person name="Luo Y."/>
            <person name="Sheng H."/>
        </authorList>
    </citation>
    <scope>NUCLEOTIDE SEQUENCE [LARGE SCALE GENOMIC DNA]</scope>
    <source>
        <strain evidence="1 2">ZFGT-11</strain>
    </source>
</reference>
<dbReference type="Gene3D" id="1.20.910.10">
    <property type="entry name" value="Heme oxygenase-like"/>
    <property type="match status" value="1"/>
</dbReference>
<protein>
    <submittedName>
        <fullName evidence="1">Biliverdin-producing heme oxygenase</fullName>
    </submittedName>
</protein>
<evidence type="ECO:0000313" key="2">
    <source>
        <dbReference type="Proteomes" id="UP000306147"/>
    </source>
</evidence>
<organism evidence="1 2">
    <name type="scientific">Sphingomonas gei</name>
    <dbReference type="NCBI Taxonomy" id="1395960"/>
    <lineage>
        <taxon>Bacteria</taxon>
        <taxon>Pseudomonadati</taxon>
        <taxon>Pseudomonadota</taxon>
        <taxon>Alphaproteobacteria</taxon>
        <taxon>Sphingomonadales</taxon>
        <taxon>Sphingomonadaceae</taxon>
        <taxon>Sphingomonas</taxon>
    </lineage>
</organism>
<sequence length="204" mass="22307">MSELIADRAPGSEQTSRAKRLRASTQAVHEQLDTSITLARILDSVEGYRRFVGMQFLFHRDIDALYRDERLQSVISGLEQRRRLPLIERDLADLRLARPSQTGRPVFGADASADVATALGWLYVAEGSNLGASLLRKEVAKIGLSDTYGARHLAPTAEGPAAHWRSFTDGLNAAPLNEEEEVRVVTGAQAAFAHVQALTDACIL</sequence>
<dbReference type="SUPFAM" id="SSF48613">
    <property type="entry name" value="Heme oxygenase-like"/>
    <property type="match status" value="1"/>
</dbReference>
<evidence type="ECO:0000313" key="1">
    <source>
        <dbReference type="EMBL" id="TGX49116.1"/>
    </source>
</evidence>
<dbReference type="OrthoDB" id="9149607at2"/>
<dbReference type="InterPro" id="IPR016084">
    <property type="entry name" value="Haem_Oase-like_multi-hlx"/>
</dbReference>
<dbReference type="Proteomes" id="UP000306147">
    <property type="component" value="Unassembled WGS sequence"/>
</dbReference>